<keyword evidence="2" id="KW-1185">Reference proteome</keyword>
<organism evidence="1 2">
    <name type="scientific">Exidia glandulosa HHB12029</name>
    <dbReference type="NCBI Taxonomy" id="1314781"/>
    <lineage>
        <taxon>Eukaryota</taxon>
        <taxon>Fungi</taxon>
        <taxon>Dikarya</taxon>
        <taxon>Basidiomycota</taxon>
        <taxon>Agaricomycotina</taxon>
        <taxon>Agaricomycetes</taxon>
        <taxon>Auriculariales</taxon>
        <taxon>Exidiaceae</taxon>
        <taxon>Exidia</taxon>
    </lineage>
</organism>
<protein>
    <submittedName>
        <fullName evidence="1">Uncharacterized protein</fullName>
    </submittedName>
</protein>
<evidence type="ECO:0000313" key="1">
    <source>
        <dbReference type="EMBL" id="KZV81579.1"/>
    </source>
</evidence>
<accession>A0A165ZCY7</accession>
<name>A0A165ZCY7_EXIGL</name>
<proteinExistence type="predicted"/>
<dbReference type="EMBL" id="KV426381">
    <property type="protein sequence ID" value="KZV81579.1"/>
    <property type="molecule type" value="Genomic_DNA"/>
</dbReference>
<dbReference type="Proteomes" id="UP000077266">
    <property type="component" value="Unassembled WGS sequence"/>
</dbReference>
<evidence type="ECO:0000313" key="2">
    <source>
        <dbReference type="Proteomes" id="UP000077266"/>
    </source>
</evidence>
<reference evidence="1 2" key="1">
    <citation type="journal article" date="2016" name="Mol. Biol. Evol.">
        <title>Comparative Genomics of Early-Diverging Mushroom-Forming Fungi Provides Insights into the Origins of Lignocellulose Decay Capabilities.</title>
        <authorList>
            <person name="Nagy L.G."/>
            <person name="Riley R."/>
            <person name="Tritt A."/>
            <person name="Adam C."/>
            <person name="Daum C."/>
            <person name="Floudas D."/>
            <person name="Sun H."/>
            <person name="Yadav J.S."/>
            <person name="Pangilinan J."/>
            <person name="Larsson K.H."/>
            <person name="Matsuura K."/>
            <person name="Barry K."/>
            <person name="Labutti K."/>
            <person name="Kuo R."/>
            <person name="Ohm R.A."/>
            <person name="Bhattacharya S.S."/>
            <person name="Shirouzu T."/>
            <person name="Yoshinaga Y."/>
            <person name="Martin F.M."/>
            <person name="Grigoriev I.V."/>
            <person name="Hibbett D.S."/>
        </authorList>
    </citation>
    <scope>NUCLEOTIDE SEQUENCE [LARGE SCALE GENOMIC DNA]</scope>
    <source>
        <strain evidence="1 2">HHB12029</strain>
    </source>
</reference>
<dbReference type="AlphaFoldDB" id="A0A165ZCY7"/>
<gene>
    <name evidence="1" type="ORF">EXIGLDRAFT_779542</name>
</gene>
<sequence>MSKFQSASFCLTGEEWPEWDDFFIDYYTNPVYNNMSPTADVDTRFVGFVRGLPLECFAGVLANYPSLPIDYTWVFAVYGEGTGTLSLRRDSETELTIRAEVRRPNRDSVYAGVFMLTTNVASKLPVMLFHFAVFMTVKLATLLQIRIESHETHEMIVRFLWTKPKYPGIGAVAMCQRAKATRTDTTNDWNWVFLPLKPIRDPRISRHEARAAGLL</sequence>
<dbReference type="InParanoid" id="A0A165ZCY7"/>